<dbReference type="SUPFAM" id="SSF52540">
    <property type="entry name" value="P-loop containing nucleoside triphosphate hydrolases"/>
    <property type="match status" value="1"/>
</dbReference>
<evidence type="ECO:0000313" key="3">
    <source>
        <dbReference type="Proteomes" id="UP000199203"/>
    </source>
</evidence>
<dbReference type="RefSeq" id="WP_089872688.1">
    <property type="nucleotide sequence ID" value="NZ_FNBH01000001.1"/>
</dbReference>
<feature type="domain" description="NadR/Ttd14 AAA" evidence="1">
    <location>
        <begin position="2"/>
        <end position="160"/>
    </location>
</feature>
<proteinExistence type="predicted"/>
<gene>
    <name evidence="2" type="ORF">SAMN05421825_1482</name>
</gene>
<dbReference type="AlphaFoldDB" id="A0A1G7JV80"/>
<reference evidence="3" key="1">
    <citation type="submission" date="2016-10" db="EMBL/GenBank/DDBJ databases">
        <authorList>
            <person name="Varghese N."/>
            <person name="Submissions S."/>
        </authorList>
    </citation>
    <scope>NUCLEOTIDE SEQUENCE [LARGE SCALE GENOMIC DNA]</scope>
    <source>
        <strain evidence="3">DSM 19684</strain>
    </source>
</reference>
<dbReference type="Gene3D" id="3.40.50.300">
    <property type="entry name" value="P-loop containing nucleotide triphosphate hydrolases"/>
    <property type="match status" value="1"/>
</dbReference>
<evidence type="ECO:0000259" key="1">
    <source>
        <dbReference type="Pfam" id="PF13521"/>
    </source>
</evidence>
<protein>
    <submittedName>
        <fullName evidence="2">AAA domain-containing protein</fullName>
    </submittedName>
</protein>
<dbReference type="STRING" id="454006.SAMN05421825_1482"/>
<dbReference type="InterPro" id="IPR027417">
    <property type="entry name" value="P-loop_NTPase"/>
</dbReference>
<dbReference type="Proteomes" id="UP000199203">
    <property type="component" value="Unassembled WGS sequence"/>
</dbReference>
<keyword evidence="3" id="KW-1185">Reference proteome</keyword>
<name>A0A1G7JV80_9FLAO</name>
<dbReference type="EMBL" id="FNBH01000001">
    <property type="protein sequence ID" value="SDF28379.1"/>
    <property type="molecule type" value="Genomic_DNA"/>
</dbReference>
<dbReference type="InterPro" id="IPR038727">
    <property type="entry name" value="NadR/Ttd14_AAA_dom"/>
</dbReference>
<organism evidence="2 3">
    <name type="scientific">Epilithonimonas hungarica</name>
    <dbReference type="NCBI Taxonomy" id="454006"/>
    <lineage>
        <taxon>Bacteria</taxon>
        <taxon>Pseudomonadati</taxon>
        <taxon>Bacteroidota</taxon>
        <taxon>Flavobacteriia</taxon>
        <taxon>Flavobacteriales</taxon>
        <taxon>Weeksellaceae</taxon>
        <taxon>Chryseobacterium group</taxon>
        <taxon>Epilithonimonas</taxon>
    </lineage>
</organism>
<evidence type="ECO:0000313" key="2">
    <source>
        <dbReference type="EMBL" id="SDF28379.1"/>
    </source>
</evidence>
<dbReference type="OrthoDB" id="7351510at2"/>
<dbReference type="Pfam" id="PF13521">
    <property type="entry name" value="AAA_28"/>
    <property type="match status" value="1"/>
</dbReference>
<sequence length="173" mass="19785">MRIAFTGSHRVGKTTLAEEIADSLPYYEFINEPYLQLEEEGYLFSEIPTLDDYIEQFNFSVEQLQNSGDNVIFDRCPSDLLAYVYAVGKKKNISDLYEEMTTAIAEIDLLIFIPIEKVDLIGCQGSDLPNLRQEVNDILEDWIGDFSNEILEVSGTLENRKKQILDKITNMAK</sequence>
<accession>A0A1G7JV80</accession>